<evidence type="ECO:0000313" key="1">
    <source>
        <dbReference type="EMBL" id="CAG2246879.1"/>
    </source>
</evidence>
<reference evidence="1" key="1">
    <citation type="submission" date="2021-03" db="EMBL/GenBank/DDBJ databases">
        <authorList>
            <person name="Bekaert M."/>
        </authorList>
    </citation>
    <scope>NUCLEOTIDE SEQUENCE</scope>
</reference>
<accession>A0A8S3UNA0</accession>
<name>A0A8S3UNA0_MYTED</name>
<evidence type="ECO:0000313" key="2">
    <source>
        <dbReference type="Proteomes" id="UP000683360"/>
    </source>
</evidence>
<organism evidence="1 2">
    <name type="scientific">Mytilus edulis</name>
    <name type="common">Blue mussel</name>
    <dbReference type="NCBI Taxonomy" id="6550"/>
    <lineage>
        <taxon>Eukaryota</taxon>
        <taxon>Metazoa</taxon>
        <taxon>Spiralia</taxon>
        <taxon>Lophotrochozoa</taxon>
        <taxon>Mollusca</taxon>
        <taxon>Bivalvia</taxon>
        <taxon>Autobranchia</taxon>
        <taxon>Pteriomorphia</taxon>
        <taxon>Mytilida</taxon>
        <taxon>Mytiloidea</taxon>
        <taxon>Mytilidae</taxon>
        <taxon>Mytilinae</taxon>
        <taxon>Mytilus</taxon>
    </lineage>
</organism>
<comment type="caution">
    <text evidence="1">The sequence shown here is derived from an EMBL/GenBank/DDBJ whole genome shotgun (WGS) entry which is preliminary data.</text>
</comment>
<keyword evidence="2" id="KW-1185">Reference proteome</keyword>
<dbReference type="AlphaFoldDB" id="A0A8S3UNA0"/>
<proteinExistence type="predicted"/>
<dbReference type="OrthoDB" id="6135674at2759"/>
<dbReference type="EMBL" id="CAJPWZ010002885">
    <property type="protein sequence ID" value="CAG2246879.1"/>
    <property type="molecule type" value="Genomic_DNA"/>
</dbReference>
<dbReference type="Proteomes" id="UP000683360">
    <property type="component" value="Unassembled WGS sequence"/>
</dbReference>
<protein>
    <submittedName>
        <fullName evidence="1">Uncharacterized protein</fullName>
    </submittedName>
</protein>
<gene>
    <name evidence="1" type="ORF">MEDL_58812</name>
</gene>
<sequence>MAEAMANSKKTISPYPTLTEVEHTRNVFVTRFIARFVQKHRKYTKLLQENGASLPEAFSNCSGNFCATFEDEVDLIVSEKRNKIKNACRMKGAYSLKGLFRQIYQIVRRARASRIESKLLDIPNHDLMETLRDIASELGFAFEYQIVMLKSEAEVRLLADHAVSCTMNYLKQSDASLNRCHILEAVTDVPPKKSFSRIEKVLTRIQKKNNVKGVKTQKWRLSEIFKQPGLRVPDTDGIGYNFLRCFTTYGSLCRPDKYGFRGPLHVWDENTSGYALLYNDQVSCNSVHRREIERDITDIHQNYQPIQLCSHVCLSNKITKENIESK</sequence>